<proteinExistence type="predicted"/>
<gene>
    <name evidence="1" type="ORF">MML48_5g00015440</name>
</gene>
<sequence>MFKKTIGHTLAEMYNKISGPYFGMWVFNTPHFVAKDPELIKHILVKDFKNFQDRTIASNEEADEIAANVLFIMKNPNWKTLRSKMTPVFTSGKIKCMIPLMNKVAEDLVAYLTKLSNQSDSIEAKEVSAKYATDVITSCAFGIEGHSFEKEDAPWRSVGRDMFEFTLSNGVRSSSYFFLPKLVDLFKIRFIPPHVSQFMVDAFLKTIDHRKIENSSRNDLIDILIKLQKEGDFDGYKFEGNRVIAQAAQFFLAGFETTSSTISYTLYELCLNKSIQEKVVMEIKTTLEQHGSVTYEAIQDMKYLHKVVQEVLRKYPVLPFLDRTTTMDWKIPGTDITIEAGTPVYIPMFALHYDPKYFPNPDVFDPERFTEETINSRPCFSYIPFGGGPRNCIGERFGLIGTKVALVYILSRFEVECSNETPIPIDFEPKTFTLASKIGLPMRKSIGHTLADMYNKISGPYFGMWVFNIPHFVAKDPELIKHILVKDFKNFQDRTIASNEEADEISANILFIMKNPTWKTFRSKMTPVFTSGKIKSMMPLINKVGEDLVAYLTKLSNHSDSIEAKEVSAKYATDVITSCAFGIEGHSFEKEDAPWRSIGRDTFEFTLFNGIRSSSYFFLPKLVDLFKIKFVPPHVTQFMIEAFVKTVDYRKSENSSRNDFIDILIKLQKEGDFEGHKFEGNRVIAQAAQFFLAGFETTSSTVSFALYELCLNKSIQEKVIMEIKTTLEQHGSVTYEAIQDMKYLHKVVQEVLRKYPVLPFLDRTATMDWKIPGTDITIEAGTPVYIPMFALHYDPKYFPNPDVFDPERFTEETINSRPCFSYIPFGGGPRNCIGERFGLIGTKVALVYILSRFEVECSNETPIPIDFEPKTFALASKIGLPMKFIDIKRRPSYAA</sequence>
<dbReference type="EMBL" id="CM043019">
    <property type="protein sequence ID" value="KAI4460634.1"/>
    <property type="molecule type" value="Genomic_DNA"/>
</dbReference>
<protein>
    <submittedName>
        <fullName evidence="1">Cytochrome p450</fullName>
    </submittedName>
</protein>
<name>A0ACB9T1F5_HOLOL</name>
<dbReference type="Proteomes" id="UP001056778">
    <property type="component" value="Chromosome 5"/>
</dbReference>
<accession>A0ACB9T1F5</accession>
<reference evidence="1" key="1">
    <citation type="submission" date="2022-04" db="EMBL/GenBank/DDBJ databases">
        <title>Chromosome-scale genome assembly of Holotrichia oblita Faldermann.</title>
        <authorList>
            <person name="Rongchong L."/>
        </authorList>
    </citation>
    <scope>NUCLEOTIDE SEQUENCE</scope>
    <source>
        <strain evidence="1">81SQS9</strain>
    </source>
</reference>
<organism evidence="1 2">
    <name type="scientific">Holotrichia oblita</name>
    <name type="common">Chafer beetle</name>
    <dbReference type="NCBI Taxonomy" id="644536"/>
    <lineage>
        <taxon>Eukaryota</taxon>
        <taxon>Metazoa</taxon>
        <taxon>Ecdysozoa</taxon>
        <taxon>Arthropoda</taxon>
        <taxon>Hexapoda</taxon>
        <taxon>Insecta</taxon>
        <taxon>Pterygota</taxon>
        <taxon>Neoptera</taxon>
        <taxon>Endopterygota</taxon>
        <taxon>Coleoptera</taxon>
        <taxon>Polyphaga</taxon>
        <taxon>Scarabaeiformia</taxon>
        <taxon>Scarabaeidae</taxon>
        <taxon>Melolonthinae</taxon>
        <taxon>Holotrichia</taxon>
    </lineage>
</organism>
<evidence type="ECO:0000313" key="2">
    <source>
        <dbReference type="Proteomes" id="UP001056778"/>
    </source>
</evidence>
<keyword evidence="2" id="KW-1185">Reference proteome</keyword>
<comment type="caution">
    <text evidence="1">The sequence shown here is derived from an EMBL/GenBank/DDBJ whole genome shotgun (WGS) entry which is preliminary data.</text>
</comment>
<evidence type="ECO:0000313" key="1">
    <source>
        <dbReference type="EMBL" id="KAI4460634.1"/>
    </source>
</evidence>